<reference evidence="1" key="1">
    <citation type="submission" date="2022-08" db="EMBL/GenBank/DDBJ databases">
        <title>Genome Sequence of Fusarium decemcellulare.</title>
        <authorList>
            <person name="Buettner E."/>
        </authorList>
    </citation>
    <scope>NUCLEOTIDE SEQUENCE</scope>
    <source>
        <strain evidence="1">Babe19</strain>
    </source>
</reference>
<organism evidence="1 2">
    <name type="scientific">Fusarium decemcellulare</name>
    <dbReference type="NCBI Taxonomy" id="57161"/>
    <lineage>
        <taxon>Eukaryota</taxon>
        <taxon>Fungi</taxon>
        <taxon>Dikarya</taxon>
        <taxon>Ascomycota</taxon>
        <taxon>Pezizomycotina</taxon>
        <taxon>Sordariomycetes</taxon>
        <taxon>Hypocreomycetidae</taxon>
        <taxon>Hypocreales</taxon>
        <taxon>Nectriaceae</taxon>
        <taxon>Fusarium</taxon>
        <taxon>Fusarium decemcellulare species complex</taxon>
    </lineage>
</organism>
<name>A0ACC1RFH1_9HYPO</name>
<gene>
    <name evidence="1" type="ORF">NM208_g14605</name>
</gene>
<sequence>MKNQDLAVDQLTAIIRRQKEMGLQIHDEVERQTEMLDMLDEDATRVQAKWKDMGRKSKKPAGPKPPQLEEASRTQAQGTDTDKSYVFFFMPNAKHGEFCQWFPSVFTVSKAEISELVGRSIDETDPDGSIEFNCAEQFMMFCKAARFTDTETQAEILATSSPKLQKRLGRDTAGFTPDGWDPVKSRVVEVGNIAKFTQNEHLRRKLLATGDRILVEAASRDRIWGIGYNEKRAMDFQEYWGENRLGKALMVTREHLKRVEERKKRGDWWIGEAVP</sequence>
<keyword evidence="2" id="KW-1185">Reference proteome</keyword>
<proteinExistence type="predicted"/>
<dbReference type="Proteomes" id="UP001148629">
    <property type="component" value="Unassembled WGS sequence"/>
</dbReference>
<evidence type="ECO:0000313" key="2">
    <source>
        <dbReference type="Proteomes" id="UP001148629"/>
    </source>
</evidence>
<evidence type="ECO:0000313" key="1">
    <source>
        <dbReference type="EMBL" id="KAJ3518152.1"/>
    </source>
</evidence>
<protein>
    <submittedName>
        <fullName evidence="1">Uncharacterized protein</fullName>
    </submittedName>
</protein>
<comment type="caution">
    <text evidence="1">The sequence shown here is derived from an EMBL/GenBank/DDBJ whole genome shotgun (WGS) entry which is preliminary data.</text>
</comment>
<dbReference type="EMBL" id="JANRMS010003497">
    <property type="protein sequence ID" value="KAJ3518152.1"/>
    <property type="molecule type" value="Genomic_DNA"/>
</dbReference>
<accession>A0ACC1RFH1</accession>